<comment type="similarity">
    <text evidence="1">Belongs to the SMG9 family.</text>
</comment>
<proteinExistence type="evidence at transcript level"/>
<name>A0A023F8R7_TRIIF</name>
<dbReference type="PANTHER" id="PTHR14270:SF0">
    <property type="entry name" value="NONSENSE-MEDIATED MRNA DECAY FACTOR SMG9"/>
    <property type="match status" value="1"/>
</dbReference>
<reference evidence="3" key="1">
    <citation type="journal article" date="2014" name="PLoS Negl. Trop. Dis.">
        <title>An updated insight into the Sialotranscriptome of Triatoma infestans: developmental stage and geographic variations.</title>
        <authorList>
            <person name="Schwarz A."/>
            <person name="Medrano-Mercado N."/>
            <person name="Schaub G.A."/>
            <person name="Struchiner C.J."/>
            <person name="Bargues M.D."/>
            <person name="Levy M.Z."/>
            <person name="Ribeiro J.M."/>
        </authorList>
    </citation>
    <scope>NUCLEOTIDE SEQUENCE</scope>
    <source>
        <strain evidence="3">Chile</strain>
        <tissue evidence="3">Salivary glands</tissue>
    </source>
</reference>
<protein>
    <recommendedName>
        <fullName evidence="4">Protein SMG9</fullName>
    </recommendedName>
</protein>
<dbReference type="GO" id="GO:0000184">
    <property type="term" value="P:nuclear-transcribed mRNA catabolic process, nonsense-mediated decay"/>
    <property type="evidence" value="ECO:0007669"/>
    <property type="project" value="UniProtKB-KW"/>
</dbReference>
<keyword evidence="2" id="KW-0866">Nonsense-mediated mRNA decay</keyword>
<organism evidence="3">
    <name type="scientific">Triatoma infestans</name>
    <name type="common">Assassin bug</name>
    <dbReference type="NCBI Taxonomy" id="30076"/>
    <lineage>
        <taxon>Eukaryota</taxon>
        <taxon>Metazoa</taxon>
        <taxon>Ecdysozoa</taxon>
        <taxon>Arthropoda</taxon>
        <taxon>Hexapoda</taxon>
        <taxon>Insecta</taxon>
        <taxon>Pterygota</taxon>
        <taxon>Neoptera</taxon>
        <taxon>Paraneoptera</taxon>
        <taxon>Hemiptera</taxon>
        <taxon>Heteroptera</taxon>
        <taxon>Panheteroptera</taxon>
        <taxon>Cimicomorpha</taxon>
        <taxon>Reduviidae</taxon>
        <taxon>Triatominae</taxon>
        <taxon>Triatoma</taxon>
    </lineage>
</organism>
<dbReference type="InterPro" id="IPR039177">
    <property type="entry name" value="SMG9"/>
</dbReference>
<dbReference type="AlphaFoldDB" id="A0A023F8R7"/>
<dbReference type="EMBL" id="GBBI01000901">
    <property type="protein sequence ID" value="JAC17811.1"/>
    <property type="molecule type" value="mRNA"/>
</dbReference>
<accession>A0A023F8R7</accession>
<evidence type="ECO:0000313" key="3">
    <source>
        <dbReference type="EMBL" id="JAC17811.1"/>
    </source>
</evidence>
<dbReference type="InterPro" id="IPR027417">
    <property type="entry name" value="P-loop_NTPase"/>
</dbReference>
<evidence type="ECO:0008006" key="4">
    <source>
        <dbReference type="Google" id="ProtNLM"/>
    </source>
</evidence>
<evidence type="ECO:0000256" key="1">
    <source>
        <dbReference type="ARBA" id="ARBA00007712"/>
    </source>
</evidence>
<dbReference type="PANTHER" id="PTHR14270">
    <property type="entry name" value="NONSENSE-MEDIATED MRNA DECAY FACTOR SMG9"/>
    <property type="match status" value="1"/>
</dbReference>
<dbReference type="Gene3D" id="3.40.50.300">
    <property type="entry name" value="P-loop containing nucleotide triphosphate hydrolases"/>
    <property type="match status" value="1"/>
</dbReference>
<dbReference type="SUPFAM" id="SSF52540">
    <property type="entry name" value="P-loop containing nucleoside triphosphate hydrolases"/>
    <property type="match status" value="1"/>
</dbReference>
<evidence type="ECO:0000256" key="2">
    <source>
        <dbReference type="ARBA" id="ARBA00023161"/>
    </source>
</evidence>
<sequence>MKCCAKLLDDDTQMVQDGLLEYLTESTDFLVVGCIGPQGVGKSTLLSHFAKPPDDPFDSENLIFKKQSKSQIDSSTHCTDGIDAYITDERVILLDSQPVLSLSVLVRHYNCEGNLSARSCSRDDPDYPCIESDMELLSLQYCAFLLTVCHVVVVVQDYSFNPQLIRFLQTAEMLKPSTGVHTDEDTLLEYFPHVVLVNNKSELSTFTKKNLHDLQEGYKKLFGQSQLPIQSGIGIANGNILKSLTPELCKSDPINLFLLPRFQKDPPSYENINYTSLVKDLRLQIYGLAPAPLTHTLLTEKNWWHYAGKIWEDIKKSTFFPEFGRLLPTPSSAKAEINQT</sequence>